<dbReference type="PANTHER" id="PTHR21367">
    <property type="entry name" value="ARGININE-TRNA-PROTEIN TRANSFERASE 1"/>
    <property type="match status" value="1"/>
</dbReference>
<dbReference type="GO" id="GO:0071596">
    <property type="term" value="P:ubiquitin-dependent protein catabolic process via the N-end rule pathway"/>
    <property type="evidence" value="ECO:0007669"/>
    <property type="project" value="InterPro"/>
</dbReference>
<gene>
    <name evidence="4" type="primary">bpt</name>
    <name evidence="7" type="ORF">JV46_08660</name>
</gene>
<organism evidence="7 8">
    <name type="scientific">Solemya velum gill symbiont</name>
    <dbReference type="NCBI Taxonomy" id="2340"/>
    <lineage>
        <taxon>Bacteria</taxon>
        <taxon>Pseudomonadati</taxon>
        <taxon>Pseudomonadota</taxon>
        <taxon>Gammaproteobacteria</taxon>
        <taxon>sulfur-oxidizing symbionts</taxon>
    </lineage>
</organism>
<evidence type="ECO:0000313" key="8">
    <source>
        <dbReference type="Proteomes" id="UP000030856"/>
    </source>
</evidence>
<dbReference type="GO" id="GO:0008914">
    <property type="term" value="F:leucyl-tRNA--protein transferase activity"/>
    <property type="evidence" value="ECO:0007669"/>
    <property type="project" value="UniProtKB-UniRule"/>
</dbReference>
<dbReference type="PATRIC" id="fig|2340.3.peg.1562"/>
<dbReference type="PIRSF" id="PIRSF037208">
    <property type="entry name" value="ATE_pro_prd"/>
    <property type="match status" value="1"/>
</dbReference>
<comment type="function">
    <text evidence="4">Functions in the N-end rule pathway of protein degradation where it conjugates Leu from its aminoacyl-tRNA to the N-termini of proteins containing an N-terminal aspartate or glutamate.</text>
</comment>
<dbReference type="GO" id="GO:0005737">
    <property type="term" value="C:cytoplasm"/>
    <property type="evidence" value="ECO:0007669"/>
    <property type="project" value="UniProtKB-SubCell"/>
</dbReference>
<dbReference type="PANTHER" id="PTHR21367:SF1">
    <property type="entry name" value="ARGINYL-TRNA--PROTEIN TRANSFERASE 1"/>
    <property type="match status" value="1"/>
</dbReference>
<dbReference type="InterPro" id="IPR016181">
    <property type="entry name" value="Acyl_CoA_acyltransferase"/>
</dbReference>
<dbReference type="SUPFAM" id="SSF55729">
    <property type="entry name" value="Acyl-CoA N-acyltransferases (Nat)"/>
    <property type="match status" value="1"/>
</dbReference>
<keyword evidence="1 4" id="KW-0963">Cytoplasm</keyword>
<dbReference type="OrthoDB" id="9782022at2"/>
<evidence type="ECO:0000256" key="4">
    <source>
        <dbReference type="HAMAP-Rule" id="MF_00689"/>
    </source>
</evidence>
<comment type="catalytic activity">
    <reaction evidence="4">
        <text>N-terminal L-glutamyl-[protein] + L-leucyl-tRNA(Leu) = N-terminal L-leucyl-L-glutamyl-[protein] + tRNA(Leu) + H(+)</text>
        <dbReference type="Rhea" id="RHEA:50412"/>
        <dbReference type="Rhea" id="RHEA-COMP:9613"/>
        <dbReference type="Rhea" id="RHEA-COMP:9622"/>
        <dbReference type="Rhea" id="RHEA-COMP:12664"/>
        <dbReference type="Rhea" id="RHEA-COMP:12668"/>
        <dbReference type="ChEBI" id="CHEBI:15378"/>
        <dbReference type="ChEBI" id="CHEBI:64721"/>
        <dbReference type="ChEBI" id="CHEBI:78442"/>
        <dbReference type="ChEBI" id="CHEBI:78494"/>
        <dbReference type="ChEBI" id="CHEBI:133041"/>
        <dbReference type="EC" id="2.3.2.29"/>
    </reaction>
</comment>
<evidence type="ECO:0000256" key="3">
    <source>
        <dbReference type="ARBA" id="ARBA00023315"/>
    </source>
</evidence>
<evidence type="ECO:0000259" key="6">
    <source>
        <dbReference type="Pfam" id="PF04377"/>
    </source>
</evidence>
<accession>A0A0B0H763</accession>
<evidence type="ECO:0000256" key="2">
    <source>
        <dbReference type="ARBA" id="ARBA00022679"/>
    </source>
</evidence>
<sequence length="249" mass="28894">MMHDETSVSVTLYVGVPHQCSYLENETTTLHIIDPQFSMNSAFYGGLLAQGFRRSGDMVYRPGCEKCHACIPARIPATYYKANRSQKRTCKVNRDIDIRYRSQAGFSDVHFELYNRYLESRHQEGGMAEHTQEQMEQFLGCSWGETELIEGWLDDQLVMVAVTDRTPNALSALYTFFDPQLHKRSLGTFGILCQLERCTQLGLPWLYLGYWIENCRKMSYKQAFKPIELLQEGEWSFLDDTRLFQDLGF</sequence>
<dbReference type="NCBIfam" id="NF002342">
    <property type="entry name" value="PRK01305.1-3"/>
    <property type="match status" value="1"/>
</dbReference>
<dbReference type="NCBIfam" id="NF002341">
    <property type="entry name" value="PRK01305.1-1"/>
    <property type="match status" value="1"/>
</dbReference>
<keyword evidence="3 4" id="KW-0012">Acyltransferase</keyword>
<dbReference type="InterPro" id="IPR017138">
    <property type="entry name" value="Asp_Glu_LeuTrfase"/>
</dbReference>
<keyword evidence="2 4" id="KW-0808">Transferase</keyword>
<dbReference type="Proteomes" id="UP000030856">
    <property type="component" value="Unassembled WGS sequence"/>
</dbReference>
<proteinExistence type="inferred from homology"/>
<dbReference type="EC" id="2.3.2.29" evidence="4"/>
<feature type="domain" description="N-end aminoacyl transferase N-terminal" evidence="5">
    <location>
        <begin position="18"/>
        <end position="88"/>
    </location>
</feature>
<evidence type="ECO:0000256" key="1">
    <source>
        <dbReference type="ARBA" id="ARBA00022490"/>
    </source>
</evidence>
<comment type="similarity">
    <text evidence="4">Belongs to the R-transferase family. Bpt subfamily.</text>
</comment>
<evidence type="ECO:0000313" key="7">
    <source>
        <dbReference type="EMBL" id="KHF24925.1"/>
    </source>
</evidence>
<dbReference type="InterPro" id="IPR007471">
    <property type="entry name" value="N-end_Aminoacyl_Trfase_N"/>
</dbReference>
<dbReference type="HAMAP" id="MF_00689">
    <property type="entry name" value="Bpt"/>
    <property type="match status" value="1"/>
</dbReference>
<feature type="domain" description="N-end rule aminoacyl transferase C-terminal" evidence="6">
    <location>
        <begin position="110"/>
        <end position="230"/>
    </location>
</feature>
<dbReference type="GO" id="GO:0004057">
    <property type="term" value="F:arginyl-tRNA--protein transferase activity"/>
    <property type="evidence" value="ECO:0007669"/>
    <property type="project" value="InterPro"/>
</dbReference>
<dbReference type="GeneID" id="86992167"/>
<reference evidence="7 8" key="1">
    <citation type="journal article" date="2014" name="BMC Genomics">
        <title>The genome of the intracellular bacterium of the coastal bivalve, Solemya velum: a blueprint for thriving in and out of symbiosis.</title>
        <authorList>
            <person name="Dmytrenko O."/>
            <person name="Russell S.L."/>
            <person name="Loo W.T."/>
            <person name="Fontanez K.M."/>
            <person name="Liao L."/>
            <person name="Roeselers G."/>
            <person name="Sharma R."/>
            <person name="Stewart F.J."/>
            <person name="Newton I.L."/>
            <person name="Woyke T."/>
            <person name="Wu D."/>
            <person name="Lang J.M."/>
            <person name="Eisen J.A."/>
            <person name="Cavanaugh C.M."/>
        </authorList>
    </citation>
    <scope>NUCLEOTIDE SEQUENCE [LARGE SCALE GENOMIC DNA]</scope>
    <source>
        <strain evidence="7 8">WH</strain>
    </source>
</reference>
<dbReference type="EMBL" id="JRAA01000002">
    <property type="protein sequence ID" value="KHF24925.1"/>
    <property type="molecule type" value="Genomic_DNA"/>
</dbReference>
<name>A0A0B0H763_SOVGS</name>
<dbReference type="Pfam" id="PF04377">
    <property type="entry name" value="ATE_C"/>
    <property type="match status" value="1"/>
</dbReference>
<keyword evidence="8" id="KW-1185">Reference proteome</keyword>
<comment type="catalytic activity">
    <reaction evidence="4">
        <text>N-terminal L-aspartyl-[protein] + L-leucyl-tRNA(Leu) = N-terminal L-leucyl-L-aspartyl-[protein] + tRNA(Leu) + H(+)</text>
        <dbReference type="Rhea" id="RHEA:50420"/>
        <dbReference type="Rhea" id="RHEA-COMP:9613"/>
        <dbReference type="Rhea" id="RHEA-COMP:9622"/>
        <dbReference type="Rhea" id="RHEA-COMP:12669"/>
        <dbReference type="Rhea" id="RHEA-COMP:12674"/>
        <dbReference type="ChEBI" id="CHEBI:15378"/>
        <dbReference type="ChEBI" id="CHEBI:64720"/>
        <dbReference type="ChEBI" id="CHEBI:78442"/>
        <dbReference type="ChEBI" id="CHEBI:78494"/>
        <dbReference type="ChEBI" id="CHEBI:133042"/>
        <dbReference type="EC" id="2.3.2.29"/>
    </reaction>
</comment>
<dbReference type="eggNOG" id="COG2935">
    <property type="taxonomic scope" value="Bacteria"/>
</dbReference>
<dbReference type="AlphaFoldDB" id="A0A0B0H763"/>
<comment type="caution">
    <text evidence="7">The sequence shown here is derived from an EMBL/GenBank/DDBJ whole genome shotgun (WGS) entry which is preliminary data.</text>
</comment>
<dbReference type="RefSeq" id="WP_052132166.1">
    <property type="nucleotide sequence ID" value="NZ_JRAA01000002.1"/>
</dbReference>
<dbReference type="STRING" id="2340.JV46_08660"/>
<comment type="subcellular location">
    <subcellularLocation>
        <location evidence="4">Cytoplasm</location>
    </subcellularLocation>
</comment>
<dbReference type="InterPro" id="IPR007472">
    <property type="entry name" value="N-end_Aminoacyl_Trfase_C"/>
</dbReference>
<protein>
    <recommendedName>
        <fullName evidence="4">Aspartate/glutamate leucyltransferase</fullName>
        <ecNumber evidence="4">2.3.2.29</ecNumber>
    </recommendedName>
</protein>
<dbReference type="NCBIfam" id="NF002346">
    <property type="entry name" value="PRK01305.2-3"/>
    <property type="match status" value="1"/>
</dbReference>
<dbReference type="InterPro" id="IPR030700">
    <property type="entry name" value="N-end_Aminoacyl_Trfase"/>
</dbReference>
<dbReference type="Pfam" id="PF04376">
    <property type="entry name" value="ATE_N"/>
    <property type="match status" value="1"/>
</dbReference>
<evidence type="ECO:0000259" key="5">
    <source>
        <dbReference type="Pfam" id="PF04376"/>
    </source>
</evidence>